<dbReference type="InterPro" id="IPR036249">
    <property type="entry name" value="Thioredoxin-like_sf"/>
</dbReference>
<dbReference type="PANTHER" id="PTHR10438">
    <property type="entry name" value="THIOREDOXIN"/>
    <property type="match status" value="1"/>
</dbReference>
<feature type="domain" description="Thioredoxin" evidence="1">
    <location>
        <begin position="1"/>
        <end position="118"/>
    </location>
</feature>
<dbReference type="Gene3D" id="3.40.30.10">
    <property type="entry name" value="Glutaredoxin"/>
    <property type="match status" value="1"/>
</dbReference>
<dbReference type="PROSITE" id="PS51352">
    <property type="entry name" value="THIOREDOXIN_2"/>
    <property type="match status" value="1"/>
</dbReference>
<accession>A0A507BE27</accession>
<reference evidence="2 3" key="1">
    <citation type="submission" date="2019-06" db="EMBL/GenBank/DDBJ databases">
        <title>Draft genome sequence of the filamentous fungus Phialemoniopsis curvata isolated from diesel fuel.</title>
        <authorList>
            <person name="Varaljay V.A."/>
            <person name="Lyon W.J."/>
            <person name="Crouch A.L."/>
            <person name="Drake C.E."/>
            <person name="Hollomon J.M."/>
            <person name="Nadeau L.J."/>
            <person name="Nunn H.S."/>
            <person name="Stevenson B.S."/>
            <person name="Bojanowski C.L."/>
            <person name="Crookes-Goodson W.J."/>
        </authorList>
    </citation>
    <scope>NUCLEOTIDE SEQUENCE [LARGE SCALE GENOMIC DNA]</scope>
    <source>
        <strain evidence="2 3">D216</strain>
    </source>
</reference>
<dbReference type="InParanoid" id="A0A507BE27"/>
<sequence>MSTNSVSEILDIDDYHTELKKPGFLVIDFYSTQCPPCKVIAPFFEEIAAKTGNRDVRFFKVNGLEEPGTAVQKSAEVVWWPTIVVYNDGKEVWRGKVPNPPSMQTIKDLGKFLDERLAQ</sequence>
<comment type="caution">
    <text evidence="2">The sequence shown here is derived from an EMBL/GenBank/DDBJ whole genome shotgun (WGS) entry which is preliminary data.</text>
</comment>
<dbReference type="RefSeq" id="XP_030999287.1">
    <property type="nucleotide sequence ID" value="XM_031134947.1"/>
</dbReference>
<dbReference type="InterPro" id="IPR050620">
    <property type="entry name" value="Thioredoxin_H-type-like"/>
</dbReference>
<name>A0A507BE27_9PEZI</name>
<dbReference type="AlphaFoldDB" id="A0A507BE27"/>
<proteinExistence type="predicted"/>
<evidence type="ECO:0000259" key="1">
    <source>
        <dbReference type="PROSITE" id="PS51352"/>
    </source>
</evidence>
<organism evidence="2 3">
    <name type="scientific">Thyridium curvatum</name>
    <dbReference type="NCBI Taxonomy" id="1093900"/>
    <lineage>
        <taxon>Eukaryota</taxon>
        <taxon>Fungi</taxon>
        <taxon>Dikarya</taxon>
        <taxon>Ascomycota</taxon>
        <taxon>Pezizomycotina</taxon>
        <taxon>Sordariomycetes</taxon>
        <taxon>Sordariomycetidae</taxon>
        <taxon>Thyridiales</taxon>
        <taxon>Thyridiaceae</taxon>
        <taxon>Thyridium</taxon>
    </lineage>
</organism>
<dbReference type="OrthoDB" id="19690at2759"/>
<dbReference type="CDD" id="cd02947">
    <property type="entry name" value="TRX_family"/>
    <property type="match status" value="1"/>
</dbReference>
<dbReference type="GeneID" id="41979586"/>
<evidence type="ECO:0000313" key="2">
    <source>
        <dbReference type="EMBL" id="TPX17576.1"/>
    </source>
</evidence>
<dbReference type="EMBL" id="SKBQ01000138">
    <property type="protein sequence ID" value="TPX17576.1"/>
    <property type="molecule type" value="Genomic_DNA"/>
</dbReference>
<protein>
    <recommendedName>
        <fullName evidence="1">Thioredoxin domain-containing protein</fullName>
    </recommendedName>
</protein>
<dbReference type="Proteomes" id="UP000319257">
    <property type="component" value="Unassembled WGS sequence"/>
</dbReference>
<dbReference type="InterPro" id="IPR013766">
    <property type="entry name" value="Thioredoxin_domain"/>
</dbReference>
<keyword evidence="3" id="KW-1185">Reference proteome</keyword>
<evidence type="ECO:0000313" key="3">
    <source>
        <dbReference type="Proteomes" id="UP000319257"/>
    </source>
</evidence>
<dbReference type="STRING" id="1093900.A0A507BE27"/>
<gene>
    <name evidence="2" type="ORF">E0L32_012139</name>
</gene>
<dbReference type="PANTHER" id="PTHR10438:SF468">
    <property type="entry name" value="THIOREDOXIN-1-RELATED"/>
    <property type="match status" value="1"/>
</dbReference>
<dbReference type="SUPFAM" id="SSF52833">
    <property type="entry name" value="Thioredoxin-like"/>
    <property type="match status" value="1"/>
</dbReference>
<dbReference type="Pfam" id="PF00085">
    <property type="entry name" value="Thioredoxin"/>
    <property type="match status" value="1"/>
</dbReference>